<dbReference type="EMBL" id="CP020750">
    <property type="protein sequence ID" value="ARJ26076.1"/>
    <property type="molecule type" value="Genomic_DNA"/>
</dbReference>
<keyword evidence="1" id="KW-0614">Plasmid</keyword>
<accession>A0A1W6AJN6</accession>
<evidence type="ECO:0000313" key="1">
    <source>
        <dbReference type="EMBL" id="ARJ26076.1"/>
    </source>
</evidence>
<reference evidence="1 2" key="1">
    <citation type="submission" date="2017-04" db="EMBL/GenBank/DDBJ databases">
        <title>The Characteristic of a Fine Plant Growth-Promoting Rhizobacteria Bacillus mycoides Gnyt1 and its Whole Genome Sequencing Analysis.</title>
        <authorList>
            <person name="Li J.H."/>
            <person name="Yao T."/>
        </authorList>
    </citation>
    <scope>NUCLEOTIDE SEQUENCE [LARGE SCALE GENOMIC DNA]</scope>
    <source>
        <strain evidence="1 2">Gnyt1</strain>
        <plasmid evidence="2">Plasmid unnamed7</plasmid>
    </source>
</reference>
<proteinExistence type="predicted"/>
<geneLocation type="plasmid" evidence="1 2">
    <name>unnamed7</name>
</geneLocation>
<sequence>MGGGGIMSRIIVFMNNGKEYPFNIDSDKLMSMILTEDKQLKNELIRIENVMINPTNISSVEFVQKYTTPPKFTGVSR</sequence>
<dbReference type="Proteomes" id="UP000192932">
    <property type="component" value="Plasmid unnamed7"/>
</dbReference>
<evidence type="ECO:0000313" key="2">
    <source>
        <dbReference type="Proteomes" id="UP000192932"/>
    </source>
</evidence>
<gene>
    <name evidence="1" type="ORF">B7492_34160</name>
</gene>
<name>A0A1W6AJN6_BACMY</name>
<organism evidence="1 2">
    <name type="scientific">Bacillus mycoides</name>
    <dbReference type="NCBI Taxonomy" id="1405"/>
    <lineage>
        <taxon>Bacteria</taxon>
        <taxon>Bacillati</taxon>
        <taxon>Bacillota</taxon>
        <taxon>Bacilli</taxon>
        <taxon>Bacillales</taxon>
        <taxon>Bacillaceae</taxon>
        <taxon>Bacillus</taxon>
        <taxon>Bacillus cereus group</taxon>
    </lineage>
</organism>
<dbReference type="AlphaFoldDB" id="A0A1W6AJN6"/>
<protein>
    <submittedName>
        <fullName evidence="1">Uncharacterized protein</fullName>
    </submittedName>
</protein>